<evidence type="ECO:0000313" key="3">
    <source>
        <dbReference type="Proteomes" id="UP000078250"/>
    </source>
</evidence>
<sequence length="524" mass="58699">MLKACLFLMLTLFSTFSYSAVTYKNSIVFIENNIDNEYFITPKTTDPRFSGANVFTKYSATNQLSLGYMGYGGSIPLYNYFDIWLENSPIKMPFIGNRCWRTYKDCPADGVQRPQQMLNDGMYRAYMNTHGGEAGIPRGIFSDSFYQYIRQLPIGAVELFNYFSCYTKKDYNPSLGETCRSVKGTVYEQSFAITKEGHIKLKSTNALQEIFVDSEGNAILGLGSKFCDLGKDEVICKMVDYNFSGSAFSSMYLSMKVDTATLKFTPAPSDIYLSSAGVAPLYYYSSTTSVPLLMKIGDGGVYVHFKKSFLKKLIQRNVDLSKSQDLFTFSFTNTAVPQSGFYEFTPSNTIIIKPRDYGVSIVSKDLVNKPYREGKVGNKAPPLIFDYIITTSAFRQADKITASVEGPQTTIRGQPYCLFTSKDKKINVPFSAYLSYTSQNGQKISARSACNNAPVDLKDALWAQTTWPEPYQSEGSFYRTDLQLSFPMDEGVSLFSLEGEDWLGVVEASGYVNVFAEWTGPDVH</sequence>
<accession>A0AAJ3LSK8</accession>
<dbReference type="EMBL" id="LXEV01000034">
    <property type="protein sequence ID" value="OAT45150.1"/>
    <property type="molecule type" value="Genomic_DNA"/>
</dbReference>
<organism evidence="2 3">
    <name type="scientific">Proteus hauseri ATCC 700826</name>
    <dbReference type="NCBI Taxonomy" id="1354271"/>
    <lineage>
        <taxon>Bacteria</taxon>
        <taxon>Pseudomonadati</taxon>
        <taxon>Pseudomonadota</taxon>
        <taxon>Gammaproteobacteria</taxon>
        <taxon>Enterobacterales</taxon>
        <taxon>Morganellaceae</taxon>
        <taxon>Proteus</taxon>
    </lineage>
</organism>
<dbReference type="AlphaFoldDB" id="A0AAJ3LSK8"/>
<keyword evidence="1" id="KW-0732">Signal</keyword>
<proteinExistence type="predicted"/>
<dbReference type="RefSeq" id="WP_064721082.1">
    <property type="nucleotide sequence ID" value="NZ_LXEV01000034.1"/>
</dbReference>
<feature type="signal peptide" evidence="1">
    <location>
        <begin position="1"/>
        <end position="19"/>
    </location>
</feature>
<name>A0AAJ3LSK8_PROHU</name>
<reference evidence="2 3" key="1">
    <citation type="submission" date="2016-04" db="EMBL/GenBank/DDBJ databases">
        <title>ATOL: Assembling a taxonomically balanced genome-scale reconstruction of the evolutionary history of the Enterobacteriaceae.</title>
        <authorList>
            <person name="Plunkett G.III."/>
            <person name="Neeno-Eckwall E.C."/>
            <person name="Glasner J.D."/>
            <person name="Perna N.T."/>
        </authorList>
    </citation>
    <scope>NUCLEOTIDE SEQUENCE [LARGE SCALE GENOMIC DNA]</scope>
    <source>
        <strain evidence="2 3">ATCC 700826</strain>
    </source>
</reference>
<protein>
    <submittedName>
        <fullName evidence="2">CFA/I fimbrial minor adhesin</fullName>
    </submittedName>
</protein>
<evidence type="ECO:0000313" key="2">
    <source>
        <dbReference type="EMBL" id="OAT45150.1"/>
    </source>
</evidence>
<keyword evidence="3" id="KW-1185">Reference proteome</keyword>
<dbReference type="Proteomes" id="UP000078250">
    <property type="component" value="Unassembled WGS sequence"/>
</dbReference>
<feature type="chain" id="PRO_5042474256" evidence="1">
    <location>
        <begin position="20"/>
        <end position="524"/>
    </location>
</feature>
<gene>
    <name evidence="2" type="ORF">M997_3182</name>
</gene>
<comment type="caution">
    <text evidence="2">The sequence shown here is derived from an EMBL/GenBank/DDBJ whole genome shotgun (WGS) entry which is preliminary data.</text>
</comment>
<evidence type="ECO:0000256" key="1">
    <source>
        <dbReference type="SAM" id="SignalP"/>
    </source>
</evidence>